<organism evidence="2 3">
    <name type="scientific">Macrosiphum euphorbiae</name>
    <name type="common">potato aphid</name>
    <dbReference type="NCBI Taxonomy" id="13131"/>
    <lineage>
        <taxon>Eukaryota</taxon>
        <taxon>Metazoa</taxon>
        <taxon>Ecdysozoa</taxon>
        <taxon>Arthropoda</taxon>
        <taxon>Hexapoda</taxon>
        <taxon>Insecta</taxon>
        <taxon>Pterygota</taxon>
        <taxon>Neoptera</taxon>
        <taxon>Paraneoptera</taxon>
        <taxon>Hemiptera</taxon>
        <taxon>Sternorrhyncha</taxon>
        <taxon>Aphidomorpha</taxon>
        <taxon>Aphidoidea</taxon>
        <taxon>Aphididae</taxon>
        <taxon>Macrosiphini</taxon>
        <taxon>Macrosiphum</taxon>
    </lineage>
</organism>
<feature type="compositionally biased region" description="Polar residues" evidence="1">
    <location>
        <begin position="412"/>
        <end position="448"/>
    </location>
</feature>
<keyword evidence="3" id="KW-1185">Reference proteome</keyword>
<dbReference type="Proteomes" id="UP001160148">
    <property type="component" value="Unassembled WGS sequence"/>
</dbReference>
<protein>
    <submittedName>
        <fullName evidence="2">Uncharacterized protein</fullName>
    </submittedName>
</protein>
<proteinExistence type="predicted"/>
<name>A0AAV0XG59_9HEMI</name>
<dbReference type="EMBL" id="CARXXK010000004">
    <property type="protein sequence ID" value="CAI6366546.1"/>
    <property type="molecule type" value="Genomic_DNA"/>
</dbReference>
<reference evidence="2 3" key="1">
    <citation type="submission" date="2023-01" db="EMBL/GenBank/DDBJ databases">
        <authorList>
            <person name="Whitehead M."/>
        </authorList>
    </citation>
    <scope>NUCLEOTIDE SEQUENCE [LARGE SCALE GENOMIC DNA]</scope>
</reference>
<feature type="region of interest" description="Disordered" evidence="1">
    <location>
        <begin position="469"/>
        <end position="509"/>
    </location>
</feature>
<feature type="region of interest" description="Disordered" evidence="1">
    <location>
        <begin position="404"/>
        <end position="448"/>
    </location>
</feature>
<evidence type="ECO:0000313" key="2">
    <source>
        <dbReference type="EMBL" id="CAI6366546.1"/>
    </source>
</evidence>
<feature type="compositionally biased region" description="Low complexity" evidence="1">
    <location>
        <begin position="498"/>
        <end position="509"/>
    </location>
</feature>
<evidence type="ECO:0000313" key="3">
    <source>
        <dbReference type="Proteomes" id="UP001160148"/>
    </source>
</evidence>
<sequence>MWTTMKTYYIQEEEDIGEILLKKVNEFNNVFELNKKNILKSNKKTIPGMDLILLNANLTSLKIKKNNSSKSLLRKNSKMYYISCINIKNKKGECFSSLIDNLSENDRIVIINGVVLKQFIMCNSNKLTVLVRSQDNSSVILFKSKSHVIIKLLEKPTSASRNNLSSLTGSGVYSIYGFVKKITRYYDEELISIRLQSYDKSSIKTLKYFHFNSGYQNIINNKTASGLKHDFLSNKVDILVKTPTKDFTSLSLNQRICLSNVTVENINDSDIFLLHMDGNGHNIIALSMESIKTVRPLQPEIQPKFKKLSDDVQLVLNDNFRELTTNITALEKPINVQQSKQKKIKCMNLSDDDDDIVNLSPCRDFSTSTQIIKKDNDVHNNARKFGKNKVNAIDDNSLPIKHLRSDDKVQKYNDNSSLPPSNKDTSLPKSKICSQRDISPSTSYDGSCSPSFFMSQPESLISNRDDNVQKYNNKSSLTPSNKDASLHKRKICSQRDISPSSSSNGSCSPSFFMSQPESLILNRDDKVQKHNNKSSLTPSNKDASLHKRKICFQRDISPSSSSDSSCSSNFMNSQPESLILNHNSFKSNIVSQPTQCIGPCRLIHTVPNIFDSSEIVSGFCTTCNAFVQKRYLKLTPQSSNMVYKCPKCSTIVHLTFFFIMNFIYGKNESQAIEVCCYDKKAESVVRKISKMKITLDDYLSNQNIEQLVISSMKSLINNRTKVNIIVCLSPEDNKNILLGIDTKYVVTTQ</sequence>
<gene>
    <name evidence="2" type="ORF">MEUPH1_LOCUS21122</name>
</gene>
<dbReference type="AlphaFoldDB" id="A0AAV0XG59"/>
<accession>A0AAV0XG59</accession>
<comment type="caution">
    <text evidence="2">The sequence shown here is derived from an EMBL/GenBank/DDBJ whole genome shotgun (WGS) entry which is preliminary data.</text>
</comment>
<evidence type="ECO:0000256" key="1">
    <source>
        <dbReference type="SAM" id="MobiDB-lite"/>
    </source>
</evidence>
<feature type="compositionally biased region" description="Polar residues" evidence="1">
    <location>
        <begin position="469"/>
        <end position="483"/>
    </location>
</feature>